<sequence>MYWKPKPELYYPYLRSRILKGRGIGEGNQYQPWLKVRDVPSRGTSGTIAGLIVDRPHHVLSELEATYLYLLERKPNIRDIREQWPIFDIDETLTLCRKYSVKHPYRGKYPEPFTIDFMITEEVAGELIYKAVSIKTPKDAVDPKVRKRLNIEYRWASCKGISWQLADCTNYTKTALSNLRFMRSWFAGRVIPQSDDVLLFIDVFYSIYRANVLLSEILEKVAKTMKIDSTHATMLFQYCAWKAFINVSLDHALALNRPLVLNELNESF</sequence>
<dbReference type="Proteomes" id="UP000657372">
    <property type="component" value="Unassembled WGS sequence"/>
</dbReference>
<comment type="caution">
    <text evidence="2">The sequence shown here is derived from an EMBL/GenBank/DDBJ whole genome shotgun (WGS) entry which is preliminary data.</text>
</comment>
<dbReference type="SUPFAM" id="SSF52980">
    <property type="entry name" value="Restriction endonuclease-like"/>
    <property type="match status" value="1"/>
</dbReference>
<evidence type="ECO:0000259" key="1">
    <source>
        <dbReference type="Pfam" id="PF08722"/>
    </source>
</evidence>
<dbReference type="InterPro" id="IPR014833">
    <property type="entry name" value="TnsA_N"/>
</dbReference>
<feature type="domain" description="TnsA endonuclease N-terminal" evidence="1">
    <location>
        <begin position="75"/>
        <end position="165"/>
    </location>
</feature>
<dbReference type="EMBL" id="JADOEL010000006">
    <property type="protein sequence ID" value="MBF8178036.1"/>
    <property type="molecule type" value="Genomic_DNA"/>
</dbReference>
<accession>A0ABS0ET63</accession>
<dbReference type="InterPro" id="IPR011856">
    <property type="entry name" value="tRNA_endonuc-like_dom_sf"/>
</dbReference>
<dbReference type="Pfam" id="PF08722">
    <property type="entry name" value="Tn7_TnsA-like_N"/>
    <property type="match status" value="1"/>
</dbReference>
<evidence type="ECO:0000313" key="2">
    <source>
        <dbReference type="EMBL" id="MBF8178036.1"/>
    </source>
</evidence>
<gene>
    <name evidence="2" type="ORF">IXC47_10115</name>
</gene>
<dbReference type="Gene3D" id="3.40.1350.10">
    <property type="match status" value="1"/>
</dbReference>
<organism evidence="2 3">
    <name type="scientific">Herminiimonas contaminans</name>
    <dbReference type="NCBI Taxonomy" id="1111140"/>
    <lineage>
        <taxon>Bacteria</taxon>
        <taxon>Pseudomonadati</taxon>
        <taxon>Pseudomonadota</taxon>
        <taxon>Betaproteobacteria</taxon>
        <taxon>Burkholderiales</taxon>
        <taxon>Oxalobacteraceae</taxon>
        <taxon>Herminiimonas</taxon>
    </lineage>
</organism>
<keyword evidence="3" id="KW-1185">Reference proteome</keyword>
<name>A0ABS0ET63_9BURK</name>
<dbReference type="InterPro" id="IPR011335">
    <property type="entry name" value="Restrct_endonuc-II-like"/>
</dbReference>
<reference evidence="2 3" key="1">
    <citation type="submission" date="2020-11" db="EMBL/GenBank/DDBJ databases">
        <title>WGS of Herminiimonas contaminans strain Marseille-Q4544 isolated from planarians Schmidtea mediterranea.</title>
        <authorList>
            <person name="Kangale L."/>
        </authorList>
    </citation>
    <scope>NUCLEOTIDE SEQUENCE [LARGE SCALE GENOMIC DNA]</scope>
    <source>
        <strain evidence="2 3">Marseille-Q4544</strain>
    </source>
</reference>
<protein>
    <submittedName>
        <fullName evidence="2">Tn7 transposase TnsA N-terminal domain-containing protein</fullName>
    </submittedName>
</protein>
<evidence type="ECO:0000313" key="3">
    <source>
        <dbReference type="Proteomes" id="UP000657372"/>
    </source>
</evidence>
<proteinExistence type="predicted"/>
<dbReference type="RefSeq" id="WP_195875549.1">
    <property type="nucleotide sequence ID" value="NZ_JADOEL010000006.1"/>
</dbReference>
<dbReference type="CDD" id="cd22362">
    <property type="entry name" value="TnsA_endonuclease-like"/>
    <property type="match status" value="1"/>
</dbReference>